<keyword evidence="4" id="KW-1185">Reference proteome</keyword>
<feature type="compositionally biased region" description="Low complexity" evidence="1">
    <location>
        <begin position="19"/>
        <end position="28"/>
    </location>
</feature>
<dbReference type="Gramene" id="OIV97432">
    <property type="protein sequence ID" value="OIV97432"/>
    <property type="gene ID" value="TanjilG_16193"/>
</dbReference>
<dbReference type="Gene3D" id="3.40.30.10">
    <property type="entry name" value="Glutaredoxin"/>
    <property type="match status" value="1"/>
</dbReference>
<reference evidence="3 4" key="1">
    <citation type="journal article" date="2017" name="Plant Biotechnol. J.">
        <title>A comprehensive draft genome sequence for lupin (Lupinus angustifolius), an emerging health food: insights into plant-microbe interactions and legume evolution.</title>
        <authorList>
            <person name="Hane J.K."/>
            <person name="Ming Y."/>
            <person name="Kamphuis L.G."/>
            <person name="Nelson M.N."/>
            <person name="Garg G."/>
            <person name="Atkins C.A."/>
            <person name="Bayer P.E."/>
            <person name="Bravo A."/>
            <person name="Bringans S."/>
            <person name="Cannon S."/>
            <person name="Edwards D."/>
            <person name="Foley R."/>
            <person name="Gao L.L."/>
            <person name="Harrison M.J."/>
            <person name="Huang W."/>
            <person name="Hurgobin B."/>
            <person name="Li S."/>
            <person name="Liu C.W."/>
            <person name="McGrath A."/>
            <person name="Morahan G."/>
            <person name="Murray J."/>
            <person name="Weller J."/>
            <person name="Jian J."/>
            <person name="Singh K.B."/>
        </authorList>
    </citation>
    <scope>NUCLEOTIDE SEQUENCE [LARGE SCALE GENOMIC DNA]</scope>
    <source>
        <strain evidence="4">cv. Tanjil</strain>
        <tissue evidence="3">Whole plant</tissue>
    </source>
</reference>
<evidence type="ECO:0000313" key="4">
    <source>
        <dbReference type="Proteomes" id="UP000188354"/>
    </source>
</evidence>
<evidence type="ECO:0000259" key="2">
    <source>
        <dbReference type="Pfam" id="PF00462"/>
    </source>
</evidence>
<dbReference type="InterPro" id="IPR036249">
    <property type="entry name" value="Thioredoxin-like_sf"/>
</dbReference>
<dbReference type="Proteomes" id="UP000188354">
    <property type="component" value="Chromosome LG15"/>
</dbReference>
<organism evidence="3 4">
    <name type="scientific">Lupinus angustifolius</name>
    <name type="common">Narrow-leaved blue lupine</name>
    <dbReference type="NCBI Taxonomy" id="3871"/>
    <lineage>
        <taxon>Eukaryota</taxon>
        <taxon>Viridiplantae</taxon>
        <taxon>Streptophyta</taxon>
        <taxon>Embryophyta</taxon>
        <taxon>Tracheophyta</taxon>
        <taxon>Spermatophyta</taxon>
        <taxon>Magnoliopsida</taxon>
        <taxon>eudicotyledons</taxon>
        <taxon>Gunneridae</taxon>
        <taxon>Pentapetalae</taxon>
        <taxon>rosids</taxon>
        <taxon>fabids</taxon>
        <taxon>Fabales</taxon>
        <taxon>Fabaceae</taxon>
        <taxon>Papilionoideae</taxon>
        <taxon>50 kb inversion clade</taxon>
        <taxon>genistoids sensu lato</taxon>
        <taxon>core genistoids</taxon>
        <taxon>Genisteae</taxon>
        <taxon>Lupinus</taxon>
    </lineage>
</organism>
<dbReference type="Pfam" id="PF23733">
    <property type="entry name" value="GRXCR1-2_C"/>
    <property type="match status" value="1"/>
</dbReference>
<evidence type="ECO:0000313" key="3">
    <source>
        <dbReference type="EMBL" id="OIV97432.1"/>
    </source>
</evidence>
<dbReference type="PANTHER" id="PTHR45669:SF25">
    <property type="entry name" value="GLUTAREDOXIN (GRX) FAMILY PROTEIN"/>
    <property type="match status" value="1"/>
</dbReference>
<feature type="domain" description="Glutaredoxin" evidence="2">
    <location>
        <begin position="105"/>
        <end position="171"/>
    </location>
</feature>
<dbReference type="InterPro" id="IPR002109">
    <property type="entry name" value="Glutaredoxin"/>
</dbReference>
<accession>A0A1J7H511</accession>
<dbReference type="OMA" id="CDLCRGW"/>
<dbReference type="PROSITE" id="PS51354">
    <property type="entry name" value="GLUTAREDOXIN_2"/>
    <property type="match status" value="1"/>
</dbReference>
<proteinExistence type="predicted"/>
<evidence type="ECO:0000256" key="1">
    <source>
        <dbReference type="SAM" id="MobiDB-lite"/>
    </source>
</evidence>
<dbReference type="EMBL" id="CM007375">
    <property type="protein sequence ID" value="OIV97432.1"/>
    <property type="molecule type" value="Genomic_DNA"/>
</dbReference>
<name>A0A1J7H511_LUPAN</name>
<dbReference type="CDD" id="cd03031">
    <property type="entry name" value="GRX_GRX_like"/>
    <property type="match status" value="1"/>
</dbReference>
<gene>
    <name evidence="3" type="ORF">TanjilG_16193</name>
</gene>
<dbReference type="AlphaFoldDB" id="A0A1J7H511"/>
<dbReference type="STRING" id="3871.A0A1J7H511"/>
<dbReference type="PANTHER" id="PTHR45669">
    <property type="entry name" value="GLUTAREDOXIN DOMAIN-CONTAINING CYSTEINE-RICH PROTEIN CG12206-RELATED"/>
    <property type="match status" value="1"/>
</dbReference>
<dbReference type="SUPFAM" id="SSF52833">
    <property type="entry name" value="Thioredoxin-like"/>
    <property type="match status" value="1"/>
</dbReference>
<protein>
    <recommendedName>
        <fullName evidence="2">Glutaredoxin domain-containing protein</fullName>
    </recommendedName>
</protein>
<feature type="region of interest" description="Disordered" evidence="1">
    <location>
        <begin position="14"/>
        <end position="38"/>
    </location>
</feature>
<sequence>MMSMWWDLSRPRRNLTTTSSLPSSPPQSSERRSRSHSSRFSYSSFKDINTLFEHQLDSPKSPSLFRKLHISPSLIHSFNNTNSRTVPTPSYSIIHPPHSDHNTIVFYFTTLRVIRRTYEDCRVVRSILQGLGINVDERDVSIDDRFRDELRDILGRWNITLPCVFIGGKYVGGVDDVKRLYDNGDLQNLIENLPRSKPNGCDICGGLRFVVCDICDGSHKVFIEKSGITMKCGTCNANGLIRCPMCFFMHQPHTK</sequence>
<dbReference type="Pfam" id="PF00462">
    <property type="entry name" value="Glutaredoxin"/>
    <property type="match status" value="1"/>
</dbReference>